<protein>
    <submittedName>
        <fullName evidence="9">Molecular chaperone</fullName>
    </submittedName>
</protein>
<dbReference type="InterPro" id="IPR008962">
    <property type="entry name" value="PapD-like_sf"/>
</dbReference>
<sequence>MKIPAIAGLALAMLALCFSAAADAAINLSGTRVVLAAPAKEASLLLQNASAEDFMLQAWVEADATGEAPFAITPALDRLRAGQQKALRILYYGEGLPTDKESVFWLNVQEVPQKARTENTLQIAVRQRLKLFYRPAGLPGKAEDAAKELKWKLVDKGGKTLLEVTNPSRFHVSFASVAVRKGAESYSAPIDMVAPGSSFAVEVPGLVERGYSNGFKVEFQAIGDYGGMTKHINVIAN</sequence>
<evidence type="ECO:0000256" key="3">
    <source>
        <dbReference type="ARBA" id="ARBA00022729"/>
    </source>
</evidence>
<gene>
    <name evidence="9" type="ORF">PCL1606_43320</name>
</gene>
<dbReference type="InterPro" id="IPR016148">
    <property type="entry name" value="Pili_assmbl_chaperone_C"/>
</dbReference>
<evidence type="ECO:0000256" key="2">
    <source>
        <dbReference type="ARBA" id="ARBA00007399"/>
    </source>
</evidence>
<evidence type="ECO:0000313" key="10">
    <source>
        <dbReference type="Proteomes" id="UP000032748"/>
    </source>
</evidence>
<feature type="domain" description="Pili assembly chaperone N-terminal" evidence="7">
    <location>
        <begin position="26"/>
        <end position="138"/>
    </location>
</feature>
<dbReference type="InterPro" id="IPR036316">
    <property type="entry name" value="Pili_assmbl_chap_C_dom_sf"/>
</dbReference>
<dbReference type="SUPFAM" id="SSF49584">
    <property type="entry name" value="Periplasmic chaperone C-domain"/>
    <property type="match status" value="1"/>
</dbReference>
<name>A0A0D5Y469_9PSED</name>
<keyword evidence="3 6" id="KW-0732">Signal</keyword>
<dbReference type="InterPro" id="IPR016147">
    <property type="entry name" value="Pili_assmbl_chaperone_N"/>
</dbReference>
<dbReference type="PANTHER" id="PTHR30251:SF2">
    <property type="entry name" value="FIMBRIAL CHAPERONE YADV-RELATED"/>
    <property type="match status" value="1"/>
</dbReference>
<accession>A0A0D5Y469</accession>
<dbReference type="InterPro" id="IPR013783">
    <property type="entry name" value="Ig-like_fold"/>
</dbReference>
<dbReference type="GO" id="GO:0071555">
    <property type="term" value="P:cell wall organization"/>
    <property type="evidence" value="ECO:0007669"/>
    <property type="project" value="InterPro"/>
</dbReference>
<evidence type="ECO:0000256" key="4">
    <source>
        <dbReference type="ARBA" id="ARBA00022764"/>
    </source>
</evidence>
<dbReference type="Gene3D" id="2.60.40.10">
    <property type="entry name" value="Immunoglobulins"/>
    <property type="match status" value="2"/>
</dbReference>
<reference evidence="9 10" key="1">
    <citation type="journal article" date="2015" name="Mol. Plant Microbe Interact.">
        <title>Comparative Genomic Analysis of Pseudomonas chlororaphis PCL1606 Reveals New Insight into Antifungal Compounds Involved in Biocontrol.</title>
        <authorList>
            <person name="Calderon C.E."/>
            <person name="Ramos C."/>
            <person name="de Vicente A."/>
            <person name="Cazorla F.M."/>
        </authorList>
    </citation>
    <scope>NUCLEOTIDE SEQUENCE [LARGE SCALE GENOMIC DNA]</scope>
    <source>
        <strain evidence="9 10">PCL1606</strain>
    </source>
</reference>
<keyword evidence="5" id="KW-0143">Chaperone</keyword>
<feature type="domain" description="Pili assembly chaperone C-terminal" evidence="8">
    <location>
        <begin position="164"/>
        <end position="229"/>
    </location>
</feature>
<dbReference type="Proteomes" id="UP000032748">
    <property type="component" value="Chromosome"/>
</dbReference>
<evidence type="ECO:0000313" key="9">
    <source>
        <dbReference type="EMBL" id="AKA25779.1"/>
    </source>
</evidence>
<dbReference type="Pfam" id="PF00345">
    <property type="entry name" value="PapD_N"/>
    <property type="match status" value="1"/>
</dbReference>
<dbReference type="KEGG" id="pcz:PCL1606_43320"/>
<dbReference type="InterPro" id="IPR050643">
    <property type="entry name" value="Periplasmic_pilus_chap"/>
</dbReference>
<dbReference type="AlphaFoldDB" id="A0A0D5Y469"/>
<dbReference type="PRINTS" id="PR00969">
    <property type="entry name" value="CHAPERONPILI"/>
</dbReference>
<dbReference type="GO" id="GO:0030288">
    <property type="term" value="C:outer membrane-bounded periplasmic space"/>
    <property type="evidence" value="ECO:0007669"/>
    <property type="project" value="InterPro"/>
</dbReference>
<evidence type="ECO:0000259" key="8">
    <source>
        <dbReference type="Pfam" id="PF02753"/>
    </source>
</evidence>
<proteinExistence type="inferred from homology"/>
<evidence type="ECO:0000256" key="1">
    <source>
        <dbReference type="ARBA" id="ARBA00004418"/>
    </source>
</evidence>
<comment type="similarity">
    <text evidence="2">Belongs to the periplasmic pilus chaperone family.</text>
</comment>
<comment type="subcellular location">
    <subcellularLocation>
        <location evidence="1">Periplasm</location>
    </subcellularLocation>
</comment>
<dbReference type="PATRIC" id="fig|587753.10.peg.4330"/>
<dbReference type="RefSeq" id="WP_045884772.1">
    <property type="nucleotide sequence ID" value="NZ_CP011110.1"/>
</dbReference>
<dbReference type="Pfam" id="PF02753">
    <property type="entry name" value="PapD_C"/>
    <property type="match status" value="1"/>
</dbReference>
<organism evidence="9 10">
    <name type="scientific">Pseudomonas chlororaphis</name>
    <dbReference type="NCBI Taxonomy" id="587753"/>
    <lineage>
        <taxon>Bacteria</taxon>
        <taxon>Pseudomonadati</taxon>
        <taxon>Pseudomonadota</taxon>
        <taxon>Gammaproteobacteria</taxon>
        <taxon>Pseudomonadales</taxon>
        <taxon>Pseudomonadaceae</taxon>
        <taxon>Pseudomonas</taxon>
    </lineage>
</organism>
<dbReference type="InterPro" id="IPR001829">
    <property type="entry name" value="Pili_assmbl_chaperone_bac"/>
</dbReference>
<evidence type="ECO:0000256" key="6">
    <source>
        <dbReference type="SAM" id="SignalP"/>
    </source>
</evidence>
<evidence type="ECO:0000256" key="5">
    <source>
        <dbReference type="ARBA" id="ARBA00023186"/>
    </source>
</evidence>
<dbReference type="OrthoDB" id="9131059at2"/>
<dbReference type="EMBL" id="CP011110">
    <property type="protein sequence ID" value="AKA25779.1"/>
    <property type="molecule type" value="Genomic_DNA"/>
</dbReference>
<feature type="signal peptide" evidence="6">
    <location>
        <begin position="1"/>
        <end position="24"/>
    </location>
</feature>
<dbReference type="SUPFAM" id="SSF49354">
    <property type="entry name" value="PapD-like"/>
    <property type="match status" value="1"/>
</dbReference>
<dbReference type="PANTHER" id="PTHR30251">
    <property type="entry name" value="PILUS ASSEMBLY CHAPERONE"/>
    <property type="match status" value="1"/>
</dbReference>
<keyword evidence="4" id="KW-0574">Periplasm</keyword>
<evidence type="ECO:0000259" key="7">
    <source>
        <dbReference type="Pfam" id="PF00345"/>
    </source>
</evidence>
<feature type="chain" id="PRO_5002299647" evidence="6">
    <location>
        <begin position="25"/>
        <end position="237"/>
    </location>
</feature>